<dbReference type="GO" id="GO:0140096">
    <property type="term" value="F:catalytic activity, acting on a protein"/>
    <property type="evidence" value="ECO:0007669"/>
    <property type="project" value="UniProtKB-ARBA"/>
</dbReference>
<evidence type="ECO:0000313" key="4">
    <source>
        <dbReference type="EMBL" id="GAN08570.1"/>
    </source>
</evidence>
<dbReference type="PANTHER" id="PTHR13520">
    <property type="entry name" value="RAD50-INTERACTING PROTEIN 1 RINT-1"/>
    <property type="match status" value="1"/>
</dbReference>
<gene>
    <name evidence="4" type="ORF">MAM1_0212c08084</name>
</gene>
<dbReference type="GO" id="GO:0006890">
    <property type="term" value="P:retrograde vesicle-mediated transport, Golgi to endoplasmic reticulum"/>
    <property type="evidence" value="ECO:0007669"/>
    <property type="project" value="InterPro"/>
</dbReference>
<dbReference type="SUPFAM" id="SSF52799">
    <property type="entry name" value="(Phosphotyrosine protein) phosphatases II"/>
    <property type="match status" value="1"/>
</dbReference>
<dbReference type="InterPro" id="IPR042042">
    <property type="entry name" value="Tip20p_domB"/>
</dbReference>
<dbReference type="Gene3D" id="3.90.190.10">
    <property type="entry name" value="Protein tyrosine phosphatase superfamily"/>
    <property type="match status" value="1"/>
</dbReference>
<dbReference type="InterPro" id="IPR042044">
    <property type="entry name" value="EXOC6PINT-1/Sec15/Tip20_C_dom2"/>
</dbReference>
<proteinExistence type="predicted"/>
<dbReference type="EMBL" id="DF836501">
    <property type="protein sequence ID" value="GAN08570.1"/>
    <property type="molecule type" value="Genomic_DNA"/>
</dbReference>
<name>A0A0C9LWI2_9FUNG</name>
<dbReference type="PROSITE" id="PS50056">
    <property type="entry name" value="TYR_PHOSPHATASE_2"/>
    <property type="match status" value="1"/>
</dbReference>
<dbReference type="GO" id="GO:0070939">
    <property type="term" value="C:Dsl1/NZR complex"/>
    <property type="evidence" value="ECO:0007669"/>
    <property type="project" value="InterPro"/>
</dbReference>
<evidence type="ECO:0000259" key="3">
    <source>
        <dbReference type="PROSITE" id="PS50056"/>
    </source>
</evidence>
<sequence length="1030" mass="118930">MATSMEDVQRFLNENIKNEQDLNLNHITDLLASGRDKQANLDSQVSALIHGLAWVIHRHQQLQALEQGTKSILAQKMEETRTYESTLSHLSSSLTTTERDIDSYMSESTGNTPKANLLEQLTLLESKLKTIDNAKSYIKALLVVKELSSQALNLVKTEPEQAIIPYSQLVKFETYINNQSKQHEQYSALSEHVQKCRIRLCEELDAVLTADFKQTLDSVSWPTPMKPPYGPQLKAKLKDFEKTFRNLLMLKKPSESKDDILSPIAIMLEGLSLRFRFHFETSKPTNRIDKPEWYLQHVKNTISTHMPFIMTTIQPIMETIKQDRVIYAKDQFIRGLLQDVTRKLEKTMPELLNHPNWLSHTIHQVLQFDRSLQEEFAYDQYTALANMILGNSTWFNAWFQAEKSFAQARYDEILLDNQAFDIYAEDDFEKSQQSNSKPIKRTKSAVRLVNLLESITNTYSLVPNLVQKFKFFADIQLYLLGQYQKRLSAAIDSFEALSLIRSVPVPGALPEAVTGVMTATETGGSVSALNRLHRWWTSARSISDVLKDWTEEELFLDMQYEINQEPDSIKEIIRENEKNSCMLQLSDQQTEGLFSNALVAYEQLNKRTEKIIVKIAIKEWTTETRQYAKKDVWWQSSTETPSEISDELYRPLQDLRVTWNYLYNTLPQADFLIVYRKTLKEIENWYWKNIITQSQFSTTGACQLETDLKQGLWKIGQKWVSKPENFMKRLKETIQLLTLPFSSEQDGIIACDVLMKALADTKQLELVQSTLAKLGIEVLSNGEIRDVLRRRNDMFDDFFANAQSAMDDWHYEMRREIQEIVPGLYLGPFSACRQIEELKNNGITHIVCFVDQNEARLFRTDTLSQYFGLEKFIVSDSNLQNLIQFFPDTSRYIHNVISKQGKVVVCCNGGMSRSPTFAIAYIMERYNIDASQAYHFVQAKRLCINPNDGFKSQLKEYEPIYRARQTQTVNEEDDGLKRRRRRSGPDNDEDGNASGEQQSYGESKRFYGVEEQQQNCVNANLNAGYSSTVL</sequence>
<dbReference type="GO" id="GO:0060628">
    <property type="term" value="P:regulation of ER to Golgi vesicle-mediated transport"/>
    <property type="evidence" value="ECO:0007669"/>
    <property type="project" value="TreeGrafter"/>
</dbReference>
<dbReference type="InterPro" id="IPR007528">
    <property type="entry name" value="RINT1_Tip20"/>
</dbReference>
<dbReference type="GO" id="GO:0006888">
    <property type="term" value="P:endoplasmic reticulum to Golgi vesicle-mediated transport"/>
    <property type="evidence" value="ECO:0007669"/>
    <property type="project" value="InterPro"/>
</dbReference>
<dbReference type="PROSITE" id="PS50054">
    <property type="entry name" value="TYR_PHOSPHATASE_DUAL"/>
    <property type="match status" value="1"/>
</dbReference>
<feature type="region of interest" description="Disordered" evidence="1">
    <location>
        <begin position="961"/>
        <end position="1001"/>
    </location>
</feature>
<dbReference type="AlphaFoldDB" id="A0A0C9LWI2"/>
<dbReference type="Gene3D" id="1.20.58.1420">
    <property type="entry name" value="Dsl1p vesicle tethering complex, Tip20p subunit, domain B"/>
    <property type="match status" value="1"/>
</dbReference>
<dbReference type="InterPro" id="IPR020422">
    <property type="entry name" value="TYR_PHOSPHATASE_DUAL_dom"/>
</dbReference>
<dbReference type="STRING" id="91626.A0A0C9LWI2"/>
<dbReference type="SMART" id="SM00195">
    <property type="entry name" value="DSPc"/>
    <property type="match status" value="1"/>
</dbReference>
<dbReference type="InterPro" id="IPR029021">
    <property type="entry name" value="Prot-tyrosine_phosphatase-like"/>
</dbReference>
<protein>
    <submittedName>
        <fullName evidence="4">RINT-1 family protein</fullName>
    </submittedName>
</protein>
<organism evidence="4">
    <name type="scientific">Mucor ambiguus</name>
    <dbReference type="NCBI Taxonomy" id="91626"/>
    <lineage>
        <taxon>Eukaryota</taxon>
        <taxon>Fungi</taxon>
        <taxon>Fungi incertae sedis</taxon>
        <taxon>Mucoromycota</taxon>
        <taxon>Mucoromycotina</taxon>
        <taxon>Mucoromycetes</taxon>
        <taxon>Mucorales</taxon>
        <taxon>Mucorineae</taxon>
        <taxon>Mucoraceae</taxon>
        <taxon>Mucor</taxon>
    </lineage>
</organism>
<reference evidence="4" key="1">
    <citation type="submission" date="2014-09" db="EMBL/GenBank/DDBJ databases">
        <title>Draft genome sequence of an oleaginous Mucoromycotina fungus Mucor ambiguus NBRC6742.</title>
        <authorList>
            <person name="Takeda I."/>
            <person name="Yamane N."/>
            <person name="Morita T."/>
            <person name="Tamano K."/>
            <person name="Machida M."/>
            <person name="Baker S."/>
            <person name="Koike H."/>
        </authorList>
    </citation>
    <scope>NUCLEOTIDE SEQUENCE</scope>
    <source>
        <strain evidence="4">NBRC 6742</strain>
    </source>
</reference>
<dbReference type="PROSITE" id="PS51386">
    <property type="entry name" value="RINT1_TIP20"/>
    <property type="match status" value="1"/>
</dbReference>
<evidence type="ECO:0000259" key="2">
    <source>
        <dbReference type="PROSITE" id="PS50054"/>
    </source>
</evidence>
<dbReference type="Pfam" id="PF04437">
    <property type="entry name" value="RINT1_TIP1"/>
    <property type="match status" value="1"/>
</dbReference>
<dbReference type="Pfam" id="PF00782">
    <property type="entry name" value="DSPc"/>
    <property type="match status" value="1"/>
</dbReference>
<feature type="domain" description="Tyrosine-protein phosphatase" evidence="2">
    <location>
        <begin position="816"/>
        <end position="963"/>
    </location>
</feature>
<dbReference type="InterPro" id="IPR000340">
    <property type="entry name" value="Dual-sp_phosphatase_cat-dom"/>
</dbReference>
<evidence type="ECO:0000313" key="5">
    <source>
        <dbReference type="Proteomes" id="UP000053815"/>
    </source>
</evidence>
<dbReference type="Gene3D" id="1.20.58.670">
    <property type="entry name" value="Dsl1p vesicle tethering complex, Tip20p subunit, domain D"/>
    <property type="match status" value="1"/>
</dbReference>
<dbReference type="InterPro" id="IPR000387">
    <property type="entry name" value="Tyr_Pase_dom"/>
</dbReference>
<dbReference type="OrthoDB" id="407410at2759"/>
<dbReference type="PANTHER" id="PTHR13520:SF0">
    <property type="entry name" value="RAD50-INTERACTING PROTEIN 1"/>
    <property type="match status" value="1"/>
</dbReference>
<accession>A0A0C9LWI2</accession>
<keyword evidence="5" id="KW-1185">Reference proteome</keyword>
<dbReference type="Proteomes" id="UP000053815">
    <property type="component" value="Unassembled WGS sequence"/>
</dbReference>
<feature type="domain" description="Tyrosine specific protein phosphatases" evidence="3">
    <location>
        <begin position="884"/>
        <end position="941"/>
    </location>
</feature>
<evidence type="ECO:0000256" key="1">
    <source>
        <dbReference type="SAM" id="MobiDB-lite"/>
    </source>
</evidence>